<evidence type="ECO:0000259" key="9">
    <source>
        <dbReference type="PROSITE" id="PS51192"/>
    </source>
</evidence>
<evidence type="ECO:0000256" key="7">
    <source>
        <dbReference type="ARBA" id="ARBA00023242"/>
    </source>
</evidence>
<evidence type="ECO:0000256" key="2">
    <source>
        <dbReference type="ARBA" id="ARBA00009889"/>
    </source>
</evidence>
<dbReference type="InterPro" id="IPR011545">
    <property type="entry name" value="DEAD/DEAH_box_helicase_dom"/>
</dbReference>
<dbReference type="CDD" id="cd12091">
    <property type="entry name" value="FANCM_ID"/>
    <property type="match status" value="1"/>
</dbReference>
<dbReference type="CDD" id="cd18033">
    <property type="entry name" value="DEXDc_FANCM"/>
    <property type="match status" value="1"/>
</dbReference>
<proteinExistence type="inferred from homology"/>
<comment type="subcellular location">
    <subcellularLocation>
        <location evidence="1">Nucleus</location>
    </subcellularLocation>
</comment>
<dbReference type="PANTHER" id="PTHR14025:SF20">
    <property type="entry name" value="FANCONI ANEMIA GROUP M PROTEIN"/>
    <property type="match status" value="1"/>
</dbReference>
<dbReference type="GO" id="GO:0005524">
    <property type="term" value="F:ATP binding"/>
    <property type="evidence" value="ECO:0007669"/>
    <property type="project" value="UniProtKB-KW"/>
</dbReference>
<dbReference type="InterPro" id="IPR039686">
    <property type="entry name" value="FANCM/Mph1-like_ID"/>
</dbReference>
<feature type="region of interest" description="Disordered" evidence="8">
    <location>
        <begin position="1101"/>
        <end position="1122"/>
    </location>
</feature>
<keyword evidence="11" id="KW-1185">Reference proteome</keyword>
<comment type="similarity">
    <text evidence="2">Belongs to the DEAD box helicase family. DEAH subfamily. FANCM sub-subfamily.</text>
</comment>
<dbReference type="GO" id="GO:0045003">
    <property type="term" value="P:double-strand break repair via synthesis-dependent strand annealing"/>
    <property type="evidence" value="ECO:0007669"/>
    <property type="project" value="TreeGrafter"/>
</dbReference>
<dbReference type="GO" id="GO:0036297">
    <property type="term" value="P:interstrand cross-link repair"/>
    <property type="evidence" value="ECO:0007669"/>
    <property type="project" value="TreeGrafter"/>
</dbReference>
<feature type="compositionally biased region" description="Acidic residues" evidence="8">
    <location>
        <begin position="962"/>
        <end position="981"/>
    </location>
</feature>
<evidence type="ECO:0000256" key="8">
    <source>
        <dbReference type="SAM" id="MobiDB-lite"/>
    </source>
</evidence>
<evidence type="ECO:0000256" key="1">
    <source>
        <dbReference type="ARBA" id="ARBA00004123"/>
    </source>
</evidence>
<feature type="domain" description="Helicase ATP-binding" evidence="9">
    <location>
        <begin position="95"/>
        <end position="263"/>
    </location>
</feature>
<dbReference type="Proteomes" id="UP000631114">
    <property type="component" value="Unassembled WGS sequence"/>
</dbReference>
<dbReference type="FunFam" id="3.40.50.300:FF:000861">
    <property type="entry name" value="Fanconi anemia, complementation group M"/>
    <property type="match status" value="1"/>
</dbReference>
<evidence type="ECO:0000256" key="4">
    <source>
        <dbReference type="ARBA" id="ARBA00022801"/>
    </source>
</evidence>
<dbReference type="GO" id="GO:0016787">
    <property type="term" value="F:hydrolase activity"/>
    <property type="evidence" value="ECO:0007669"/>
    <property type="project" value="UniProtKB-KW"/>
</dbReference>
<keyword evidence="4" id="KW-0378">Hydrolase</keyword>
<dbReference type="GO" id="GO:0043138">
    <property type="term" value="F:3'-5' DNA helicase activity"/>
    <property type="evidence" value="ECO:0007669"/>
    <property type="project" value="InterPro"/>
</dbReference>
<dbReference type="EMBL" id="JADFTS010000004">
    <property type="protein sequence ID" value="KAF9608476.1"/>
    <property type="molecule type" value="Genomic_DNA"/>
</dbReference>
<dbReference type="InterPro" id="IPR027417">
    <property type="entry name" value="P-loop_NTPase"/>
</dbReference>
<keyword evidence="7" id="KW-0539">Nucleus</keyword>
<evidence type="ECO:0000313" key="11">
    <source>
        <dbReference type="Proteomes" id="UP000631114"/>
    </source>
</evidence>
<keyword evidence="5" id="KW-0347">Helicase</keyword>
<dbReference type="SMART" id="SM00487">
    <property type="entry name" value="DEXDc"/>
    <property type="match status" value="1"/>
</dbReference>
<organism evidence="10 11">
    <name type="scientific">Coptis chinensis</name>
    <dbReference type="NCBI Taxonomy" id="261450"/>
    <lineage>
        <taxon>Eukaryota</taxon>
        <taxon>Viridiplantae</taxon>
        <taxon>Streptophyta</taxon>
        <taxon>Embryophyta</taxon>
        <taxon>Tracheophyta</taxon>
        <taxon>Spermatophyta</taxon>
        <taxon>Magnoliopsida</taxon>
        <taxon>Ranunculales</taxon>
        <taxon>Ranunculaceae</taxon>
        <taxon>Coptidoideae</taxon>
        <taxon>Coptis</taxon>
    </lineage>
</organism>
<dbReference type="InterPro" id="IPR044749">
    <property type="entry name" value="FANCM_DEXDc"/>
</dbReference>
<protein>
    <recommendedName>
        <fullName evidence="9">Helicase ATP-binding domain-containing protein</fullName>
    </recommendedName>
</protein>
<dbReference type="PANTHER" id="PTHR14025">
    <property type="entry name" value="FANCONI ANEMIA GROUP M FANCM FAMILY MEMBER"/>
    <property type="match status" value="1"/>
</dbReference>
<evidence type="ECO:0000256" key="3">
    <source>
        <dbReference type="ARBA" id="ARBA00022741"/>
    </source>
</evidence>
<reference evidence="10 11" key="1">
    <citation type="submission" date="2020-10" db="EMBL/GenBank/DDBJ databases">
        <title>The Coptis chinensis genome and diversification of protoberbering-type alkaloids.</title>
        <authorList>
            <person name="Wang B."/>
            <person name="Shu S."/>
            <person name="Song C."/>
            <person name="Liu Y."/>
        </authorList>
    </citation>
    <scope>NUCLEOTIDE SEQUENCE [LARGE SCALE GENOMIC DNA]</scope>
    <source>
        <strain evidence="10">HL-2020</strain>
        <tissue evidence="10">Leaf</tissue>
    </source>
</reference>
<dbReference type="AlphaFoldDB" id="A0A835HZC8"/>
<dbReference type="PROSITE" id="PS51192">
    <property type="entry name" value="HELICASE_ATP_BIND_1"/>
    <property type="match status" value="1"/>
</dbReference>
<dbReference type="OrthoDB" id="6513042at2759"/>
<name>A0A835HZC8_9MAGN</name>
<keyword evidence="3" id="KW-0547">Nucleotide-binding</keyword>
<sequence length="1122" mass="124239">MNDDDEFDWEAAVKAIDVACQERAVSSTFASTSAPASKPSRQSTLDSFIQRNNHCQVVGNEESNNLGCYCAIDLEAAKTWIYPVNIPLRDYQLSITKTALFANTLVALPTGLGKTLIAAVVMYNYFRWFPEGKIVFAAPSRPLVLQQIEACHNTVGIPQEWAIDLTGQTNPSKRAYLWKAKRVFFVTPQVLEKDIQSGTCLVKHLVCLVIDEAHRASGNYSYCVAVRELMAVPLQFRILALTATPGSKQQAIQKVIDNLQISKLEYRTETDDDVSPYVHNRKLELVKVPMGKDAVEINDMILEAIRPFVTKLTSFGVHLNRDSQTLSPCDLLNTRDKFRQAPPQDLSHLKYGEVEGCFGVLITLYHVRKLLSSHGIRPAFDMLEEKLKQGDIMNSLSSIGESVKATEFIGQSSGKVLKGQTQKIQQAVLQFVPRGKKVKDDSFDDQAFKNKLSDAETELIAKYFSSSGEYTWKPSLIAFPHFQAFPSRVHNVMHSFKTRMLIGTMQHLQALSFSMDDKVPPCEVQGMISSYQCVGAESLTRHDRSEKDFEAVSGVIASPSAKHHISDSPSQNCPIHFSHFENAYVSVKRSGTVSIAYVPSLPFVKESHLRNRTELLNTVKKNSSLSTTSTGDHCELSMQMNLANPADSNGINNCFTPGSRFCFLNSLQKAVPPGVEEVVLTPSPKRSCINSEVIIVETPTSTRRNLPILLANDSTSDVKDIEMSPRLTNMVEKGVVPESPLAENGNHSYNGHAVSRNSSSKCVNYQSVRSCSREIHSSEISKDSMLHAAKLPSFGLRRQLLSPVHAPFAFGNGLPIKNLGTAKSEDSKICITAGAVGEESASPINGDICTPVQIHTSVNARGNSSGFPVNVEPRTPFVNLTNSCSSDWHLSSGEQPKITQHAPKFRRLRKYGECSKKDSSEIMKDVLTGPVSNIAGSTTRANRVNRVRGKRKMETQARAFIEEEAEVSADAEVSDDEEEDTNNNSTDDSFIDDRINPTVESTQAEAIRRDMMAIYRSDNLLVYLLVGYDPETSLQPQRLFHLEETGESSLQCQPKSNELNGDVFCDDQFYEGLDLDALEAQATKLLKHKSELSMDRKQCDFPNPVTEKGPELSHSPSFDLGI</sequence>
<gene>
    <name evidence="10" type="ORF">IFM89_009842</name>
</gene>
<accession>A0A835HZC8</accession>
<evidence type="ECO:0000256" key="5">
    <source>
        <dbReference type="ARBA" id="ARBA00022806"/>
    </source>
</evidence>
<evidence type="ECO:0000256" key="6">
    <source>
        <dbReference type="ARBA" id="ARBA00022840"/>
    </source>
</evidence>
<comment type="caution">
    <text evidence="10">The sequence shown here is derived from an EMBL/GenBank/DDBJ whole genome shotgun (WGS) entry which is preliminary data.</text>
</comment>
<dbReference type="SUPFAM" id="SSF52540">
    <property type="entry name" value="P-loop containing nucleoside triphosphate hydrolases"/>
    <property type="match status" value="1"/>
</dbReference>
<keyword evidence="6" id="KW-0067">ATP-binding</keyword>
<dbReference type="Pfam" id="PF00270">
    <property type="entry name" value="DEAD"/>
    <property type="match status" value="1"/>
</dbReference>
<dbReference type="GO" id="GO:0000400">
    <property type="term" value="F:four-way junction DNA binding"/>
    <property type="evidence" value="ECO:0007669"/>
    <property type="project" value="TreeGrafter"/>
</dbReference>
<dbReference type="Gene3D" id="3.40.50.300">
    <property type="entry name" value="P-loop containing nucleotide triphosphate hydrolases"/>
    <property type="match status" value="1"/>
</dbReference>
<evidence type="ECO:0000313" key="10">
    <source>
        <dbReference type="EMBL" id="KAF9608476.1"/>
    </source>
</evidence>
<dbReference type="GO" id="GO:0009378">
    <property type="term" value="F:four-way junction helicase activity"/>
    <property type="evidence" value="ECO:0007669"/>
    <property type="project" value="TreeGrafter"/>
</dbReference>
<feature type="region of interest" description="Disordered" evidence="8">
    <location>
        <begin position="961"/>
        <end position="993"/>
    </location>
</feature>
<dbReference type="GO" id="GO:0005634">
    <property type="term" value="C:nucleus"/>
    <property type="evidence" value="ECO:0007669"/>
    <property type="project" value="UniProtKB-SubCell"/>
</dbReference>
<dbReference type="InterPro" id="IPR014001">
    <property type="entry name" value="Helicase_ATP-bd"/>
</dbReference>